<organism evidence="1 2">
    <name type="scientific">Aristaeella hokkaidonensis</name>
    <dbReference type="NCBI Taxonomy" id="3046382"/>
    <lineage>
        <taxon>Bacteria</taxon>
        <taxon>Bacillati</taxon>
        <taxon>Bacillota</taxon>
        <taxon>Clostridia</taxon>
        <taxon>Eubacteriales</taxon>
        <taxon>Aristaeellaceae</taxon>
        <taxon>Aristaeella</taxon>
    </lineage>
</organism>
<reference evidence="1" key="1">
    <citation type="submission" date="2021-01" db="EMBL/GenBank/DDBJ databases">
        <title>Complete genome sequence of Clostridiales bacterium R-7.</title>
        <authorList>
            <person name="Mahoney-Kurpe S.C."/>
            <person name="Palevich N."/>
            <person name="Koike S."/>
            <person name="Moon C.D."/>
            <person name="Attwood G.T."/>
        </authorList>
    </citation>
    <scope>NUCLEOTIDE SEQUENCE</scope>
    <source>
        <strain evidence="1">R-7</strain>
    </source>
</reference>
<dbReference type="EMBL" id="CP068393">
    <property type="protein sequence ID" value="QUC67557.1"/>
    <property type="molecule type" value="Genomic_DNA"/>
</dbReference>
<gene>
    <name evidence="1" type="ORF">JYE49_02320</name>
</gene>
<protein>
    <submittedName>
        <fullName evidence="1">Uncharacterized protein</fullName>
    </submittedName>
</protein>
<name>A0AC61MXA5_9FIRM</name>
<proteinExistence type="predicted"/>
<evidence type="ECO:0000313" key="2">
    <source>
        <dbReference type="Proteomes" id="UP000682782"/>
    </source>
</evidence>
<evidence type="ECO:0000313" key="1">
    <source>
        <dbReference type="EMBL" id="QUC67557.1"/>
    </source>
</evidence>
<sequence>MMYEEKQFSCYLYDQMEDEQEALHPDNPRNFMDSLSPLISAIVSREAGTILYEDLADQFGSDYIDRMIRCGVLRREGQHVYLDTPVFLESDASVLAEHFASAAGKIADLIVSCKQPLYELAGKINNGFSPERNLYHLLCGWSMDGAMIDRLIQEDIISEGRPHPTGLDYLLILYEKSPALDVFSDRLLCSFNRCVQEDCALESFGDADGNRLDCFRYFRLKEQDKLTPAFDSIHEAMKGLSAADLTQAARLLASGQEAEVRAVRALEAFGYVRNGKPCVPVFRPEHDVIFYAIEELLEKILFKPIADVFEGIRDLRITPSLHRVPLKETANECWHILFGSINEALVNKGFVAPPETRPGEGRYLQCIALS</sequence>
<accession>A0AC61MXA5</accession>
<dbReference type="Proteomes" id="UP000682782">
    <property type="component" value="Chromosome"/>
</dbReference>
<keyword evidence="2" id="KW-1185">Reference proteome</keyword>